<dbReference type="Proteomes" id="UP001186944">
    <property type="component" value="Unassembled WGS sequence"/>
</dbReference>
<dbReference type="EMBL" id="VSWD01000008">
    <property type="protein sequence ID" value="KAK3094929.1"/>
    <property type="molecule type" value="Genomic_DNA"/>
</dbReference>
<feature type="signal peptide" evidence="1">
    <location>
        <begin position="1"/>
        <end position="25"/>
    </location>
</feature>
<organism evidence="2 3">
    <name type="scientific">Pinctada imbricata</name>
    <name type="common">Atlantic pearl-oyster</name>
    <name type="synonym">Pinctada martensii</name>
    <dbReference type="NCBI Taxonomy" id="66713"/>
    <lineage>
        <taxon>Eukaryota</taxon>
        <taxon>Metazoa</taxon>
        <taxon>Spiralia</taxon>
        <taxon>Lophotrochozoa</taxon>
        <taxon>Mollusca</taxon>
        <taxon>Bivalvia</taxon>
        <taxon>Autobranchia</taxon>
        <taxon>Pteriomorphia</taxon>
        <taxon>Pterioida</taxon>
        <taxon>Pterioidea</taxon>
        <taxon>Pteriidae</taxon>
        <taxon>Pinctada</taxon>
    </lineage>
</organism>
<protein>
    <submittedName>
        <fullName evidence="2">Uncharacterized protein</fullName>
    </submittedName>
</protein>
<gene>
    <name evidence="2" type="ORF">FSP39_007940</name>
</gene>
<name>A0AA88Y9N1_PINIB</name>
<evidence type="ECO:0000313" key="3">
    <source>
        <dbReference type="Proteomes" id="UP001186944"/>
    </source>
</evidence>
<keyword evidence="1" id="KW-0732">Signal</keyword>
<proteinExistence type="predicted"/>
<evidence type="ECO:0000313" key="2">
    <source>
        <dbReference type="EMBL" id="KAK3094929.1"/>
    </source>
</evidence>
<accession>A0AA88Y9N1</accession>
<comment type="caution">
    <text evidence="2">The sequence shown here is derived from an EMBL/GenBank/DDBJ whole genome shotgun (WGS) entry which is preliminary data.</text>
</comment>
<sequence>MNTAAWNFLEKFILLCSLIKCGTVSQTTDILALEYSRKFPSWHNTSLSPGQCVDKLTLLHGTPIYTRCQLPKRGGAVISQTRVVKRTQNVMVEDIGDVFRLVGLCNSAVASSLGLLHNGDCLAVEIAGNLTFSKKTYIRAYVEYHRESVDIKQAGKIHIPAPMWQRHIQELYSRYINYGMLEIIFVEMRFPRKNQVQRLENSNYRPKLISDWMRFSTTEVGPPRRLKVIRLSTSQKEFSIETFKKKKSSDALDTVLRYESVISHTRESIKRGHMKPPLTYGLSPYIDKVSRLKKPVDKSSWFNISKLQVDANQVLRNQRRLRKRCKKLKIPECSVTITKSMSKGLRKTQRTIHSNRIKWAKLTKTEQSKIISDVMRKLKKFRRQQGALGKVLRNQPKKRQ</sequence>
<evidence type="ECO:0000256" key="1">
    <source>
        <dbReference type="SAM" id="SignalP"/>
    </source>
</evidence>
<dbReference type="AlphaFoldDB" id="A0AA88Y9N1"/>
<feature type="chain" id="PRO_5041650546" evidence="1">
    <location>
        <begin position="26"/>
        <end position="400"/>
    </location>
</feature>
<keyword evidence="3" id="KW-1185">Reference proteome</keyword>
<reference evidence="2" key="1">
    <citation type="submission" date="2019-08" db="EMBL/GenBank/DDBJ databases">
        <title>The improved chromosome-level genome for the pearl oyster Pinctada fucata martensii using PacBio sequencing and Hi-C.</title>
        <authorList>
            <person name="Zheng Z."/>
        </authorList>
    </citation>
    <scope>NUCLEOTIDE SEQUENCE</scope>
    <source>
        <strain evidence="2">ZZ-2019</strain>
        <tissue evidence="2">Adductor muscle</tissue>
    </source>
</reference>